<keyword evidence="2" id="KW-0808">Transferase</keyword>
<keyword evidence="7" id="KW-1185">Reference proteome</keyword>
<evidence type="ECO:0000256" key="4">
    <source>
        <dbReference type="ARBA" id="ARBA00023315"/>
    </source>
</evidence>
<dbReference type="PANTHER" id="PTHR14744">
    <property type="entry name" value="N-ALPHA-ACETYLTRANSFERASE 60"/>
    <property type="match status" value="1"/>
</dbReference>
<feature type="compositionally biased region" description="Low complexity" evidence="5">
    <location>
        <begin position="25"/>
        <end position="49"/>
    </location>
</feature>
<keyword evidence="3" id="KW-0156">Chromatin regulator</keyword>
<dbReference type="RefSeq" id="XP_067715962.1">
    <property type="nucleotide sequence ID" value="XM_067859861.1"/>
</dbReference>
<dbReference type="GO" id="GO:0004596">
    <property type="term" value="F:protein-N-terminal amino-acid acetyltransferase activity"/>
    <property type="evidence" value="ECO:0007669"/>
    <property type="project" value="InterPro"/>
</dbReference>
<dbReference type="AlphaFoldDB" id="A0AAV4LV74"/>
<reference evidence="6 7" key="1">
    <citation type="submission" date="2021-06" db="EMBL/GenBank/DDBJ databases">
        <title>Genome sequence of Babesia caballi.</title>
        <authorList>
            <person name="Yamagishi J."/>
            <person name="Kidaka T."/>
            <person name="Ochi A."/>
        </authorList>
    </citation>
    <scope>NUCLEOTIDE SEQUENCE [LARGE SCALE GENOMIC DNA]</scope>
    <source>
        <strain evidence="6">USDA-D6B2</strain>
    </source>
</reference>
<dbReference type="Proteomes" id="UP001497744">
    <property type="component" value="Unassembled WGS sequence"/>
</dbReference>
<dbReference type="GO" id="GO:0000139">
    <property type="term" value="C:Golgi membrane"/>
    <property type="evidence" value="ECO:0007669"/>
    <property type="project" value="TreeGrafter"/>
</dbReference>
<dbReference type="GO" id="GO:0004402">
    <property type="term" value="F:histone acetyltransferase activity"/>
    <property type="evidence" value="ECO:0007669"/>
    <property type="project" value="TreeGrafter"/>
</dbReference>
<organism evidence="6 7">
    <name type="scientific">Babesia caballi</name>
    <dbReference type="NCBI Taxonomy" id="5871"/>
    <lineage>
        <taxon>Eukaryota</taxon>
        <taxon>Sar</taxon>
        <taxon>Alveolata</taxon>
        <taxon>Apicomplexa</taxon>
        <taxon>Aconoidasida</taxon>
        <taxon>Piroplasmida</taxon>
        <taxon>Babesiidae</taxon>
        <taxon>Babesia</taxon>
    </lineage>
</organism>
<dbReference type="InterPro" id="IPR045141">
    <property type="entry name" value="NAA60-like"/>
</dbReference>
<dbReference type="Gene3D" id="3.40.630.30">
    <property type="match status" value="1"/>
</dbReference>
<sequence length="347" mass="38840">MFLPRSVLTDHSDCSALICCETPPSSARSDSPSSSSRRCSSLSSVSTNSDGPNFDQDVNDSSGDPAYASDLLPPAAEPRAPAGAPVDCILNDATYDKEKDEFLVGFVTIWINRHEFSHIVADSDYYSLESFYQDMIFPFLQTAGGHVEGLPTHPNFALMPPDFYRFLFTNLYCNSPLLDYLAALNLGDCKTVYLLSAGVTMGLRSRLLGTHLILFAQCMVYFSAYNVFLYNGSMFHGRDELFHSALRRLHLHLAADSGGSLDLDDLTEAEVGPYRLSASSVLDYYRKCEELPLTMYLHVIEYNKRACQMYRRANFICVTRIEGFYSINGSQYTANMFAYYMCPPCEL</sequence>
<protein>
    <recommendedName>
        <fullName evidence="1">histone acetyltransferase</fullName>
        <ecNumber evidence="1">2.3.1.48</ecNumber>
    </recommendedName>
</protein>
<evidence type="ECO:0000256" key="5">
    <source>
        <dbReference type="SAM" id="MobiDB-lite"/>
    </source>
</evidence>
<evidence type="ECO:0000256" key="3">
    <source>
        <dbReference type="ARBA" id="ARBA00022853"/>
    </source>
</evidence>
<gene>
    <name evidence="6" type="ORF">BcabD6B2_33280</name>
</gene>
<dbReference type="EMBL" id="BPLF01000002">
    <property type="protein sequence ID" value="GIX63893.1"/>
    <property type="molecule type" value="Genomic_DNA"/>
</dbReference>
<keyword evidence="4" id="KW-0012">Acyltransferase</keyword>
<dbReference type="EC" id="2.3.1.48" evidence="1"/>
<evidence type="ECO:0000256" key="2">
    <source>
        <dbReference type="ARBA" id="ARBA00022679"/>
    </source>
</evidence>
<proteinExistence type="predicted"/>
<comment type="caution">
    <text evidence="6">The sequence shown here is derived from an EMBL/GenBank/DDBJ whole genome shotgun (WGS) entry which is preliminary data.</text>
</comment>
<dbReference type="GeneID" id="94195374"/>
<dbReference type="PANTHER" id="PTHR14744:SF15">
    <property type="entry name" value="N-ALPHA-ACETYLTRANSFERASE 60"/>
    <property type="match status" value="1"/>
</dbReference>
<evidence type="ECO:0000313" key="7">
    <source>
        <dbReference type="Proteomes" id="UP001497744"/>
    </source>
</evidence>
<evidence type="ECO:0000313" key="6">
    <source>
        <dbReference type="EMBL" id="GIX63893.1"/>
    </source>
</evidence>
<name>A0AAV4LV74_BABCB</name>
<accession>A0AAV4LV74</accession>
<feature type="region of interest" description="Disordered" evidence="5">
    <location>
        <begin position="23"/>
        <end position="80"/>
    </location>
</feature>
<evidence type="ECO:0000256" key="1">
    <source>
        <dbReference type="ARBA" id="ARBA00013184"/>
    </source>
</evidence>